<dbReference type="Proteomes" id="UP000246104">
    <property type="component" value="Unassembled WGS sequence"/>
</dbReference>
<organism evidence="2 3">
    <name type="scientific">Candidatus Cerribacteria bacterium 'Amazon FNV 2010 28 9'</name>
    <dbReference type="NCBI Taxonomy" id="2081795"/>
    <lineage>
        <taxon>Bacteria</taxon>
        <taxon>Candidatus Cerribacteria</taxon>
    </lineage>
</organism>
<dbReference type="EMBL" id="PSRQ01000030">
    <property type="protein sequence ID" value="PWU23571.1"/>
    <property type="molecule type" value="Genomic_DNA"/>
</dbReference>
<sequence>MARKEDEKPGRGSLLGIFGLHEDKGPSIPWSKHGHMKRTTGTFFAQMLEDAREESRSRKPKRRN</sequence>
<evidence type="ECO:0000313" key="2">
    <source>
        <dbReference type="EMBL" id="PWU23571.1"/>
    </source>
</evidence>
<gene>
    <name evidence="2" type="ORF">C5B42_02555</name>
</gene>
<reference evidence="2 3" key="1">
    <citation type="submission" date="2018-02" db="EMBL/GenBank/DDBJ databases">
        <title>Genomic Reconstructions from Amazon Rainforest and Pasture Soil Reveal Novel Insights into the Physiology of Candidate Phyla in Tropical Sites.</title>
        <authorList>
            <person name="Kroeger M.E."/>
            <person name="Delmont T."/>
            <person name="Eren A.M."/>
            <person name="Guo J."/>
            <person name="Meyer K.M."/>
            <person name="Khan K."/>
            <person name="Rodrigues J.L.M."/>
            <person name="Bohannan B.J.M."/>
            <person name="Tringe S."/>
            <person name="Borges C.D."/>
            <person name="Tiedje J."/>
            <person name="Tsai S.M."/>
            <person name="Nusslein K."/>
        </authorList>
    </citation>
    <scope>NUCLEOTIDE SEQUENCE [LARGE SCALE GENOMIC DNA]</scope>
    <source>
        <strain evidence="2">Amazon FNV 2010 28 9</strain>
    </source>
</reference>
<dbReference type="AlphaFoldDB" id="A0A317JQ41"/>
<name>A0A317JQ41_9BACT</name>
<evidence type="ECO:0000313" key="3">
    <source>
        <dbReference type="Proteomes" id="UP000246104"/>
    </source>
</evidence>
<accession>A0A317JQ41</accession>
<feature type="region of interest" description="Disordered" evidence="1">
    <location>
        <begin position="1"/>
        <end position="36"/>
    </location>
</feature>
<feature type="compositionally biased region" description="Basic and acidic residues" evidence="1">
    <location>
        <begin position="1"/>
        <end position="10"/>
    </location>
</feature>
<protein>
    <submittedName>
        <fullName evidence="2">Uncharacterized protein</fullName>
    </submittedName>
</protein>
<evidence type="ECO:0000256" key="1">
    <source>
        <dbReference type="SAM" id="MobiDB-lite"/>
    </source>
</evidence>
<comment type="caution">
    <text evidence="2">The sequence shown here is derived from an EMBL/GenBank/DDBJ whole genome shotgun (WGS) entry which is preliminary data.</text>
</comment>
<proteinExistence type="predicted"/>